<dbReference type="InterPro" id="IPR004843">
    <property type="entry name" value="Calcineurin-like_PHP"/>
</dbReference>
<dbReference type="GO" id="GO:0005737">
    <property type="term" value="C:cytoplasm"/>
    <property type="evidence" value="ECO:0007669"/>
    <property type="project" value="TreeGrafter"/>
</dbReference>
<accession>A0A4Q0XUN7</accession>
<dbReference type="SUPFAM" id="SSF56300">
    <property type="entry name" value="Metallo-dependent phosphatases"/>
    <property type="match status" value="1"/>
</dbReference>
<dbReference type="InterPro" id="IPR050126">
    <property type="entry name" value="Ap4A_hydrolase"/>
</dbReference>
<sequence length="228" mass="26700">MKSIYIISDVHGSYKTLLALIDKLPDKENSKICFVGDLVDRGSDSFLVIKYIMDNNLDCVLGNHELMFLKYAPLLKNDRQNRALAQWLFKNGGEETIKSYKNEEEFYSQLEFIKSLPLYKEYKDIKTQDGRYLVVSHSCVGKVWKLRDSKNKEEIEAFENHVLWSRYMNFDNKDIFNVYGHTIVSEPDIADYYADIDLGCYNKDKIPNPRLCALEFPSMKVFTQRNIE</sequence>
<dbReference type="OrthoDB" id="9807890at2"/>
<evidence type="ECO:0000313" key="3">
    <source>
        <dbReference type="Proteomes" id="UP000290191"/>
    </source>
</evidence>
<protein>
    <submittedName>
        <fullName evidence="2">Serine/threonine protein phosphatase</fullName>
    </submittedName>
</protein>
<proteinExistence type="predicted"/>
<keyword evidence="3" id="KW-1185">Reference proteome</keyword>
<organism evidence="2 3">
    <name type="scientific">Halarcobacter anaerophilus</name>
    <dbReference type="NCBI Taxonomy" id="877500"/>
    <lineage>
        <taxon>Bacteria</taxon>
        <taxon>Pseudomonadati</taxon>
        <taxon>Campylobacterota</taxon>
        <taxon>Epsilonproteobacteria</taxon>
        <taxon>Campylobacterales</taxon>
        <taxon>Arcobacteraceae</taxon>
        <taxon>Halarcobacter</taxon>
    </lineage>
</organism>
<dbReference type="AlphaFoldDB" id="A0A4Q0XUN7"/>
<evidence type="ECO:0000313" key="2">
    <source>
        <dbReference type="EMBL" id="RXJ61166.1"/>
    </source>
</evidence>
<dbReference type="GO" id="GO:0016791">
    <property type="term" value="F:phosphatase activity"/>
    <property type="evidence" value="ECO:0007669"/>
    <property type="project" value="TreeGrafter"/>
</dbReference>
<comment type="caution">
    <text evidence="2">The sequence shown here is derived from an EMBL/GenBank/DDBJ whole genome shotgun (WGS) entry which is preliminary data.</text>
</comment>
<evidence type="ECO:0000259" key="1">
    <source>
        <dbReference type="Pfam" id="PF00149"/>
    </source>
</evidence>
<feature type="domain" description="Calcineurin-like phosphoesterase" evidence="1">
    <location>
        <begin position="3"/>
        <end position="185"/>
    </location>
</feature>
<dbReference type="RefSeq" id="WP_129083037.1">
    <property type="nucleotide sequence ID" value="NZ_CP041070.1"/>
</dbReference>
<dbReference type="Gene3D" id="3.60.21.10">
    <property type="match status" value="1"/>
</dbReference>
<reference evidence="2 3" key="1">
    <citation type="submission" date="2017-10" db="EMBL/GenBank/DDBJ databases">
        <title>Genomics of the genus Arcobacter.</title>
        <authorList>
            <person name="Perez-Cataluna A."/>
            <person name="Figueras M.J."/>
        </authorList>
    </citation>
    <scope>NUCLEOTIDE SEQUENCE [LARGE SCALE GENOMIC DNA]</scope>
    <source>
        <strain evidence="2 3">DSM 24636</strain>
    </source>
</reference>
<dbReference type="EMBL" id="PDKO01000020">
    <property type="protein sequence ID" value="RXJ61166.1"/>
    <property type="molecule type" value="Genomic_DNA"/>
</dbReference>
<dbReference type="InterPro" id="IPR029052">
    <property type="entry name" value="Metallo-depent_PP-like"/>
</dbReference>
<name>A0A4Q0XUN7_9BACT</name>
<dbReference type="PANTHER" id="PTHR42850">
    <property type="entry name" value="METALLOPHOSPHOESTERASE"/>
    <property type="match status" value="1"/>
</dbReference>
<gene>
    <name evidence="2" type="ORF">CRV06_14535</name>
</gene>
<dbReference type="Proteomes" id="UP000290191">
    <property type="component" value="Unassembled WGS sequence"/>
</dbReference>
<dbReference type="Pfam" id="PF00149">
    <property type="entry name" value="Metallophos"/>
    <property type="match status" value="1"/>
</dbReference>
<dbReference type="GO" id="GO:0008803">
    <property type="term" value="F:bis(5'-nucleosyl)-tetraphosphatase (symmetrical) activity"/>
    <property type="evidence" value="ECO:0007669"/>
    <property type="project" value="TreeGrafter"/>
</dbReference>
<dbReference type="PANTHER" id="PTHR42850:SF4">
    <property type="entry name" value="ZINC-DEPENDENT ENDOPOLYPHOSPHATASE"/>
    <property type="match status" value="1"/>
</dbReference>
<dbReference type="GO" id="GO:0110154">
    <property type="term" value="P:RNA decapping"/>
    <property type="evidence" value="ECO:0007669"/>
    <property type="project" value="TreeGrafter"/>
</dbReference>